<accession>A0ABV8B3P4</accession>
<evidence type="ECO:0000313" key="2">
    <source>
        <dbReference type="Proteomes" id="UP001595752"/>
    </source>
</evidence>
<dbReference type="Proteomes" id="UP001595752">
    <property type="component" value="Unassembled WGS sequence"/>
</dbReference>
<name>A0ABV8B3P4_9BACI</name>
<comment type="caution">
    <text evidence="1">The sequence shown here is derived from an EMBL/GenBank/DDBJ whole genome shotgun (WGS) entry which is preliminary data.</text>
</comment>
<gene>
    <name evidence="1" type="ORF">ACFOU2_13590</name>
</gene>
<dbReference type="RefSeq" id="WP_377915957.1">
    <property type="nucleotide sequence ID" value="NZ_JBHRZT010000052.1"/>
</dbReference>
<protein>
    <submittedName>
        <fullName evidence="1">Uncharacterized protein</fullName>
    </submittedName>
</protein>
<dbReference type="EMBL" id="JBHRZT010000052">
    <property type="protein sequence ID" value="MFC3884480.1"/>
    <property type="molecule type" value="Genomic_DNA"/>
</dbReference>
<proteinExistence type="predicted"/>
<evidence type="ECO:0000313" key="1">
    <source>
        <dbReference type="EMBL" id="MFC3884480.1"/>
    </source>
</evidence>
<sequence>MKKLFLEELKCIVESEVPLTEYRVERLQEEFGQSPFLIKQFYQLLLEKRHILPFIDDVEAAVYDYIVSREMAQAKTFYGATMFVAEMFGTTQTYVKCKVNQYRQPASLKPSA</sequence>
<keyword evidence="2" id="KW-1185">Reference proteome</keyword>
<organism evidence="1 2">
    <name type="scientific">Bacillus songklensis</name>
    <dbReference type="NCBI Taxonomy" id="1069116"/>
    <lineage>
        <taxon>Bacteria</taxon>
        <taxon>Bacillati</taxon>
        <taxon>Bacillota</taxon>
        <taxon>Bacilli</taxon>
        <taxon>Bacillales</taxon>
        <taxon>Bacillaceae</taxon>
        <taxon>Bacillus</taxon>
    </lineage>
</organism>
<reference evidence="2" key="1">
    <citation type="journal article" date="2019" name="Int. J. Syst. Evol. Microbiol.">
        <title>The Global Catalogue of Microorganisms (GCM) 10K type strain sequencing project: providing services to taxonomists for standard genome sequencing and annotation.</title>
        <authorList>
            <consortium name="The Broad Institute Genomics Platform"/>
            <consortium name="The Broad Institute Genome Sequencing Center for Infectious Disease"/>
            <person name="Wu L."/>
            <person name="Ma J."/>
        </authorList>
    </citation>
    <scope>NUCLEOTIDE SEQUENCE [LARGE SCALE GENOMIC DNA]</scope>
    <source>
        <strain evidence="2">CCUG 61889</strain>
    </source>
</reference>